<evidence type="ECO:0000256" key="3">
    <source>
        <dbReference type="ARBA" id="ARBA00022679"/>
    </source>
</evidence>
<evidence type="ECO:0000256" key="4">
    <source>
        <dbReference type="ARBA" id="ARBA00022692"/>
    </source>
</evidence>
<dbReference type="GeneID" id="63802061"/>
<keyword evidence="6 9" id="KW-1133">Transmembrane helix</keyword>
<dbReference type="Pfam" id="PF14360">
    <property type="entry name" value="PAP2_C"/>
    <property type="match status" value="1"/>
</dbReference>
<keyword evidence="8 9" id="KW-0472">Membrane</keyword>
<protein>
    <recommendedName>
        <fullName evidence="10">Sphingomyelin synthase-like domain-containing protein</fullName>
    </recommendedName>
</protein>
<keyword evidence="4 9" id="KW-0812">Transmembrane</keyword>
<dbReference type="GO" id="GO:0000139">
    <property type="term" value="C:Golgi membrane"/>
    <property type="evidence" value="ECO:0007669"/>
    <property type="project" value="TreeGrafter"/>
</dbReference>
<feature type="transmembrane region" description="Helical" evidence="9">
    <location>
        <begin position="72"/>
        <end position="90"/>
    </location>
</feature>
<dbReference type="GO" id="GO:0047493">
    <property type="term" value="F:ceramide cholinephosphotransferase activity"/>
    <property type="evidence" value="ECO:0007669"/>
    <property type="project" value="TreeGrafter"/>
</dbReference>
<keyword evidence="3" id="KW-0808">Transferase</keyword>
<evidence type="ECO:0000256" key="6">
    <source>
        <dbReference type="ARBA" id="ARBA00022989"/>
    </source>
</evidence>
<comment type="subcellular location">
    <subcellularLocation>
        <location evidence="1">Membrane</location>
        <topology evidence="1">Multi-pass membrane protein</topology>
    </subcellularLocation>
</comment>
<dbReference type="PANTHER" id="PTHR21290">
    <property type="entry name" value="SPHINGOMYELIN SYNTHETASE"/>
    <property type="match status" value="1"/>
</dbReference>
<evidence type="ECO:0000256" key="1">
    <source>
        <dbReference type="ARBA" id="ARBA00004141"/>
    </source>
</evidence>
<comment type="caution">
    <text evidence="11">The sequence shown here is derived from an EMBL/GenBank/DDBJ whole genome shotgun (WGS) entry which is preliminary data.</text>
</comment>
<feature type="transmembrane region" description="Helical" evidence="9">
    <location>
        <begin position="97"/>
        <end position="116"/>
    </location>
</feature>
<evidence type="ECO:0000256" key="7">
    <source>
        <dbReference type="ARBA" id="ARBA00023098"/>
    </source>
</evidence>
<dbReference type="OrthoDB" id="422827at2759"/>
<evidence type="ECO:0000313" key="12">
    <source>
        <dbReference type="Proteomes" id="UP000193922"/>
    </source>
</evidence>
<dbReference type="GO" id="GO:0033188">
    <property type="term" value="F:sphingomyelin synthase activity"/>
    <property type="evidence" value="ECO:0007669"/>
    <property type="project" value="TreeGrafter"/>
</dbReference>
<dbReference type="Proteomes" id="UP000193922">
    <property type="component" value="Unassembled WGS sequence"/>
</dbReference>
<dbReference type="PANTHER" id="PTHR21290:SF25">
    <property type="entry name" value="SPHINGOMYELIN SYNTHASE-RELATED PROTEIN 1"/>
    <property type="match status" value="1"/>
</dbReference>
<dbReference type="InterPro" id="IPR025749">
    <property type="entry name" value="Sphingomyelin_synth-like_dom"/>
</dbReference>
<keyword evidence="7" id="KW-0443">Lipid metabolism</keyword>
<feature type="domain" description="Sphingomyelin synthase-like" evidence="10">
    <location>
        <begin position="67"/>
        <end position="137"/>
    </location>
</feature>
<evidence type="ECO:0000256" key="8">
    <source>
        <dbReference type="ARBA" id="ARBA00023136"/>
    </source>
</evidence>
<evidence type="ECO:0000313" key="11">
    <source>
        <dbReference type="EMBL" id="ORX72495.1"/>
    </source>
</evidence>
<organism evidence="11 12">
    <name type="scientific">Linderina pennispora</name>
    <dbReference type="NCBI Taxonomy" id="61395"/>
    <lineage>
        <taxon>Eukaryota</taxon>
        <taxon>Fungi</taxon>
        <taxon>Fungi incertae sedis</taxon>
        <taxon>Zoopagomycota</taxon>
        <taxon>Kickxellomycotina</taxon>
        <taxon>Kickxellomycetes</taxon>
        <taxon>Kickxellales</taxon>
        <taxon>Kickxellaceae</taxon>
        <taxon>Linderina</taxon>
    </lineage>
</organism>
<reference evidence="11 12" key="1">
    <citation type="submission" date="2016-07" db="EMBL/GenBank/DDBJ databases">
        <title>Pervasive Adenine N6-methylation of Active Genes in Fungi.</title>
        <authorList>
            <consortium name="DOE Joint Genome Institute"/>
            <person name="Mondo S.J."/>
            <person name="Dannebaum R.O."/>
            <person name="Kuo R.C."/>
            <person name="Labutti K."/>
            <person name="Haridas S."/>
            <person name="Kuo A."/>
            <person name="Salamov A."/>
            <person name="Ahrendt S.R."/>
            <person name="Lipzen A."/>
            <person name="Sullivan W."/>
            <person name="Andreopoulos W.B."/>
            <person name="Clum A."/>
            <person name="Lindquist E."/>
            <person name="Daum C."/>
            <person name="Ramamoorthy G.K."/>
            <person name="Gryganskyi A."/>
            <person name="Culley D."/>
            <person name="Magnuson J.K."/>
            <person name="James T.Y."/>
            <person name="O'Malley M.A."/>
            <person name="Stajich J.E."/>
            <person name="Spatafora J.W."/>
            <person name="Visel A."/>
            <person name="Grigoriev I.V."/>
        </authorList>
    </citation>
    <scope>NUCLEOTIDE SEQUENCE [LARGE SCALE GENOMIC DNA]</scope>
    <source>
        <strain evidence="11 12">ATCC 12442</strain>
    </source>
</reference>
<evidence type="ECO:0000256" key="5">
    <source>
        <dbReference type="ARBA" id="ARBA00022919"/>
    </source>
</evidence>
<dbReference type="InterPro" id="IPR045221">
    <property type="entry name" value="Sphingomyelin_synth-like"/>
</dbReference>
<evidence type="ECO:0000259" key="10">
    <source>
        <dbReference type="Pfam" id="PF14360"/>
    </source>
</evidence>
<keyword evidence="5" id="KW-0746">Sphingolipid metabolism</keyword>
<evidence type="ECO:0000256" key="2">
    <source>
        <dbReference type="ARBA" id="ARBA00005441"/>
    </source>
</evidence>
<comment type="similarity">
    <text evidence="2">Belongs to the sphingomyelin synthase family.</text>
</comment>
<dbReference type="GO" id="GO:0005886">
    <property type="term" value="C:plasma membrane"/>
    <property type="evidence" value="ECO:0007669"/>
    <property type="project" value="TreeGrafter"/>
</dbReference>
<feature type="transmembrane region" description="Helical" evidence="9">
    <location>
        <begin position="15"/>
        <end position="35"/>
    </location>
</feature>
<accession>A0A1Y1WGH5</accession>
<dbReference type="GO" id="GO:0005789">
    <property type="term" value="C:endoplasmic reticulum membrane"/>
    <property type="evidence" value="ECO:0007669"/>
    <property type="project" value="TreeGrafter"/>
</dbReference>
<dbReference type="RefSeq" id="XP_040745919.1">
    <property type="nucleotide sequence ID" value="XM_040885413.1"/>
</dbReference>
<dbReference type="EMBL" id="MCFD01000003">
    <property type="protein sequence ID" value="ORX72495.1"/>
    <property type="molecule type" value="Genomic_DNA"/>
</dbReference>
<name>A0A1Y1WGH5_9FUNG</name>
<dbReference type="STRING" id="61395.A0A1Y1WGH5"/>
<dbReference type="AlphaFoldDB" id="A0A1Y1WGH5"/>
<evidence type="ECO:0000256" key="9">
    <source>
        <dbReference type="SAM" id="Phobius"/>
    </source>
</evidence>
<sequence length="350" mass="38524">MAPGWRERLMLVRRIAWMVAVLYFIRSITISVTTVPPSVATCEITVPQSMMEVILATPDILAGNIGQCTDKIFSGHTAILVISFLFWLRYARHWSFIAYSAIHTTLGILSVLLARYHYTVDVVVGALLTYFVHHIYYTSLDQAIRQQLYVETGQRKTSFVIDDFESSEYYSMVPTNRRARRRLDDSNIREAWHDHDSAVGVDIGETHAQPAAPAAPCGEAAFGFRKRETSSTTCTTAVSTSAAGSTWAEEGSEVDDSGATAYQHGVSARGASPQHHEITVHDEMDDSLGAINMPHGGDQFMPLSSRTCISGHSRLELLGINRPFGSILPALVSWMDGLDLRYPSAPAASP</sequence>
<keyword evidence="12" id="KW-1185">Reference proteome</keyword>
<gene>
    <name evidence="11" type="ORF">DL89DRAFT_256117</name>
</gene>
<proteinExistence type="inferred from homology"/>
<dbReference type="GO" id="GO:0046513">
    <property type="term" value="P:ceramide biosynthetic process"/>
    <property type="evidence" value="ECO:0007669"/>
    <property type="project" value="TreeGrafter"/>
</dbReference>